<accession>A0ABW4IEW4</accession>
<dbReference type="EMBL" id="JBHUDG010000018">
    <property type="protein sequence ID" value="MFD1630574.1"/>
    <property type="molecule type" value="Genomic_DNA"/>
</dbReference>
<comment type="caution">
    <text evidence="2">The sequence shown here is derived from an EMBL/GenBank/DDBJ whole genome shotgun (WGS) entry which is preliminary data.</text>
</comment>
<feature type="domain" description="Filamentation induced by cAMP protein Fic-like C-terminal" evidence="1">
    <location>
        <begin position="33"/>
        <end position="95"/>
    </location>
</feature>
<sequence length="105" mass="12237">MLKAYAKECFQFSDDFLRLILPASEQLTPQDTPQVEELLKIMVGQHSRQELQELLALTDRENFRLNYLQPAINNGYVVLTIPDKPTSKNQKYYLTEKGKQYLNSL</sequence>
<dbReference type="Proteomes" id="UP001597118">
    <property type="component" value="Unassembled WGS sequence"/>
</dbReference>
<keyword evidence="3" id="KW-1185">Reference proteome</keyword>
<evidence type="ECO:0000313" key="3">
    <source>
        <dbReference type="Proteomes" id="UP001597118"/>
    </source>
</evidence>
<dbReference type="Pfam" id="PF21247">
    <property type="entry name" value="Fic-like_C"/>
    <property type="match status" value="1"/>
</dbReference>
<reference evidence="3" key="1">
    <citation type="journal article" date="2019" name="Int. J. Syst. Evol. Microbiol.">
        <title>The Global Catalogue of Microorganisms (GCM) 10K type strain sequencing project: providing services to taxonomists for standard genome sequencing and annotation.</title>
        <authorList>
            <consortium name="The Broad Institute Genomics Platform"/>
            <consortium name="The Broad Institute Genome Sequencing Center for Infectious Disease"/>
            <person name="Wu L."/>
            <person name="Ma J."/>
        </authorList>
    </citation>
    <scope>NUCLEOTIDE SEQUENCE [LARGE SCALE GENOMIC DNA]</scope>
    <source>
        <strain evidence="3">CCUG 53762</strain>
    </source>
</reference>
<evidence type="ECO:0000313" key="2">
    <source>
        <dbReference type="EMBL" id="MFD1630574.1"/>
    </source>
</evidence>
<name>A0ABW4IEW4_9SPHI</name>
<organism evidence="2 3">
    <name type="scientific">Pseudopedobacter beijingensis</name>
    <dbReference type="NCBI Taxonomy" id="1207056"/>
    <lineage>
        <taxon>Bacteria</taxon>
        <taxon>Pseudomonadati</taxon>
        <taxon>Bacteroidota</taxon>
        <taxon>Sphingobacteriia</taxon>
        <taxon>Sphingobacteriales</taxon>
        <taxon>Sphingobacteriaceae</taxon>
        <taxon>Pseudopedobacter</taxon>
    </lineage>
</organism>
<protein>
    <submittedName>
        <fullName evidence="2">Fic family protein</fullName>
    </submittedName>
</protein>
<dbReference type="InterPro" id="IPR049514">
    <property type="entry name" value="Fic-like_C"/>
</dbReference>
<dbReference type="RefSeq" id="WP_379663030.1">
    <property type="nucleotide sequence ID" value="NZ_JBHUDG010000018.1"/>
</dbReference>
<proteinExistence type="predicted"/>
<gene>
    <name evidence="2" type="ORF">ACFSAH_11840</name>
</gene>
<evidence type="ECO:0000259" key="1">
    <source>
        <dbReference type="Pfam" id="PF21247"/>
    </source>
</evidence>